<dbReference type="RefSeq" id="WP_285933202.1">
    <property type="nucleotide sequence ID" value="NZ_JASTZU010000050.1"/>
</dbReference>
<feature type="transmembrane region" description="Helical" evidence="1">
    <location>
        <begin position="36"/>
        <end position="55"/>
    </location>
</feature>
<dbReference type="EMBL" id="JASTZU010000050">
    <property type="protein sequence ID" value="MDL4841915.1"/>
    <property type="molecule type" value="Genomic_DNA"/>
</dbReference>
<evidence type="ECO:0000313" key="3">
    <source>
        <dbReference type="Proteomes" id="UP001235343"/>
    </source>
</evidence>
<sequence length="69" mass="8280">MKRSYFGVISLCAILFMDIVFMQLLVHQYFHQNYKIVLLFMFCNIILFPIALYIYKQEINKGGQSHEKK</sequence>
<gene>
    <name evidence="2" type="ORF">QQS35_15860</name>
</gene>
<protein>
    <submittedName>
        <fullName evidence="2">Uncharacterized protein</fullName>
    </submittedName>
</protein>
<keyword evidence="1" id="KW-0812">Transmembrane</keyword>
<accession>A0ABT7LBI2</accession>
<keyword evidence="3" id="KW-1185">Reference proteome</keyword>
<name>A0ABT7LBI2_9BACI</name>
<keyword evidence="1" id="KW-0472">Membrane</keyword>
<evidence type="ECO:0000313" key="2">
    <source>
        <dbReference type="EMBL" id="MDL4841915.1"/>
    </source>
</evidence>
<dbReference type="Proteomes" id="UP001235343">
    <property type="component" value="Unassembled WGS sequence"/>
</dbReference>
<evidence type="ECO:0000256" key="1">
    <source>
        <dbReference type="SAM" id="Phobius"/>
    </source>
</evidence>
<feature type="transmembrane region" description="Helical" evidence="1">
    <location>
        <begin position="7"/>
        <end position="30"/>
    </location>
</feature>
<comment type="caution">
    <text evidence="2">The sequence shown here is derived from an EMBL/GenBank/DDBJ whole genome shotgun (WGS) entry which is preliminary data.</text>
</comment>
<proteinExistence type="predicted"/>
<reference evidence="2 3" key="1">
    <citation type="submission" date="2023-06" db="EMBL/GenBank/DDBJ databases">
        <title>Aquibacillus rhizosphaerae LR5S19.</title>
        <authorList>
            <person name="Sun J.-Q."/>
        </authorList>
    </citation>
    <scope>NUCLEOTIDE SEQUENCE [LARGE SCALE GENOMIC DNA]</scope>
    <source>
        <strain evidence="2 3">LR5S19</strain>
    </source>
</reference>
<organism evidence="2 3">
    <name type="scientific">Aquibacillus rhizosphaerae</name>
    <dbReference type="NCBI Taxonomy" id="3051431"/>
    <lineage>
        <taxon>Bacteria</taxon>
        <taxon>Bacillati</taxon>
        <taxon>Bacillota</taxon>
        <taxon>Bacilli</taxon>
        <taxon>Bacillales</taxon>
        <taxon>Bacillaceae</taxon>
        <taxon>Aquibacillus</taxon>
    </lineage>
</organism>
<keyword evidence="1" id="KW-1133">Transmembrane helix</keyword>